<dbReference type="Gene3D" id="2.170.15.10">
    <property type="entry name" value="Proaerolysin, chain A, domain 3"/>
    <property type="match status" value="1"/>
</dbReference>
<comment type="caution">
    <text evidence="1">The sequence shown here is derived from an EMBL/GenBank/DDBJ whole genome shotgun (WGS) entry which is preliminary data.</text>
</comment>
<name>A0ABV2W0Y4_9ACTN</name>
<dbReference type="RefSeq" id="WP_359658434.1">
    <property type="nucleotide sequence ID" value="NZ_JBEXZP010000331.1"/>
</dbReference>
<gene>
    <name evidence="1" type="ORF">ABZ508_07475</name>
</gene>
<sequence>MASPAEEPLPADDAKIVMNDGRVIGVNDTVDFSFEGDEKAVEPKPAKGDMSAMACPEVNDRPKYTVKGSPHFLPDKKKPQSTWLLPRQTVSWTVTGSHTFTWDIGASAEAEAGAILAKAKVSVDTKISNAWTWTGTQTVTDTNTTSKGYRAVLGQVGWKLTGTKTWIAPPCTLKKKTIVVLAPRKGDMSIGRQNS</sequence>
<dbReference type="Proteomes" id="UP001550378">
    <property type="component" value="Unassembled WGS sequence"/>
</dbReference>
<evidence type="ECO:0000313" key="1">
    <source>
        <dbReference type="EMBL" id="MEU0707203.1"/>
    </source>
</evidence>
<dbReference type="EMBL" id="JBEXZR010000004">
    <property type="protein sequence ID" value="MEU0707203.1"/>
    <property type="molecule type" value="Genomic_DNA"/>
</dbReference>
<organism evidence="1 2">
    <name type="scientific">Streptomyces lavendulocolor</name>
    <dbReference type="NCBI Taxonomy" id="67316"/>
    <lineage>
        <taxon>Bacteria</taxon>
        <taxon>Bacillati</taxon>
        <taxon>Actinomycetota</taxon>
        <taxon>Actinomycetes</taxon>
        <taxon>Kitasatosporales</taxon>
        <taxon>Streptomycetaceae</taxon>
        <taxon>Streptomyces</taxon>
    </lineage>
</organism>
<proteinExistence type="predicted"/>
<reference evidence="1 2" key="1">
    <citation type="submission" date="2024-06" db="EMBL/GenBank/DDBJ databases">
        <title>The Natural Products Discovery Center: Release of the First 8490 Sequenced Strains for Exploring Actinobacteria Biosynthetic Diversity.</title>
        <authorList>
            <person name="Kalkreuter E."/>
            <person name="Kautsar S.A."/>
            <person name="Yang D."/>
            <person name="Bader C.D."/>
            <person name="Teijaro C.N."/>
            <person name="Fluegel L."/>
            <person name="Davis C.M."/>
            <person name="Simpson J.R."/>
            <person name="Lauterbach L."/>
            <person name="Steele A.D."/>
            <person name="Gui C."/>
            <person name="Meng S."/>
            <person name="Li G."/>
            <person name="Viehrig K."/>
            <person name="Ye F."/>
            <person name="Su P."/>
            <person name="Kiefer A.F."/>
            <person name="Nichols A."/>
            <person name="Cepeda A.J."/>
            <person name="Yan W."/>
            <person name="Fan B."/>
            <person name="Jiang Y."/>
            <person name="Adhikari A."/>
            <person name="Zheng C.-J."/>
            <person name="Schuster L."/>
            <person name="Cowan T.M."/>
            <person name="Smanski M.J."/>
            <person name="Chevrette M.G."/>
            <person name="De Carvalho L.P.S."/>
            <person name="Shen B."/>
        </authorList>
    </citation>
    <scope>NUCLEOTIDE SEQUENCE [LARGE SCALE GENOMIC DNA]</scope>
    <source>
        <strain evidence="1 2">NPDC006337</strain>
    </source>
</reference>
<accession>A0ABV2W0Y4</accession>
<evidence type="ECO:0000313" key="2">
    <source>
        <dbReference type="Proteomes" id="UP001550378"/>
    </source>
</evidence>
<keyword evidence="2" id="KW-1185">Reference proteome</keyword>
<protein>
    <submittedName>
        <fullName evidence="1">Uncharacterized protein</fullName>
    </submittedName>
</protein>